<dbReference type="Pfam" id="PF12796">
    <property type="entry name" value="Ank_2"/>
    <property type="match status" value="1"/>
</dbReference>
<keyword evidence="6 8" id="KW-0472">Membrane</keyword>
<keyword evidence="5 7" id="KW-0040">ANK repeat</keyword>
<dbReference type="Pfam" id="PF13962">
    <property type="entry name" value="PGG"/>
    <property type="match status" value="1"/>
</dbReference>
<evidence type="ECO:0000256" key="7">
    <source>
        <dbReference type="PROSITE-ProRule" id="PRU00023"/>
    </source>
</evidence>
<evidence type="ECO:0000256" key="1">
    <source>
        <dbReference type="ARBA" id="ARBA00004141"/>
    </source>
</evidence>
<protein>
    <recommendedName>
        <fullName evidence="9">PGG domain-containing protein</fullName>
    </recommendedName>
</protein>
<dbReference type="PANTHER" id="PTHR24186">
    <property type="entry name" value="PROTEIN PHOSPHATASE 1 REGULATORY SUBUNIT"/>
    <property type="match status" value="1"/>
</dbReference>
<evidence type="ECO:0000256" key="3">
    <source>
        <dbReference type="ARBA" id="ARBA00022737"/>
    </source>
</evidence>
<proteinExistence type="predicted"/>
<feature type="transmembrane region" description="Helical" evidence="8">
    <location>
        <begin position="282"/>
        <end position="302"/>
    </location>
</feature>
<keyword evidence="2 8" id="KW-0812">Transmembrane</keyword>
<keyword evidence="4 8" id="KW-1133">Transmembrane helix</keyword>
<name>A0A5D2HK56_GOSDA</name>
<evidence type="ECO:0000313" key="10">
    <source>
        <dbReference type="EMBL" id="TYH30290.1"/>
    </source>
</evidence>
<comment type="subcellular location">
    <subcellularLocation>
        <location evidence="1">Membrane</location>
        <topology evidence="1">Multi-pass membrane protein</topology>
    </subcellularLocation>
</comment>
<evidence type="ECO:0000259" key="9">
    <source>
        <dbReference type="Pfam" id="PF13962"/>
    </source>
</evidence>
<feature type="repeat" description="ANK" evidence="7">
    <location>
        <begin position="166"/>
        <end position="187"/>
    </location>
</feature>
<evidence type="ECO:0000256" key="2">
    <source>
        <dbReference type="ARBA" id="ARBA00022692"/>
    </source>
</evidence>
<feature type="transmembrane region" description="Helical" evidence="8">
    <location>
        <begin position="375"/>
        <end position="403"/>
    </location>
</feature>
<dbReference type="PROSITE" id="PS50297">
    <property type="entry name" value="ANK_REP_REGION"/>
    <property type="match status" value="1"/>
</dbReference>
<dbReference type="SUPFAM" id="SSF48403">
    <property type="entry name" value="Ankyrin repeat"/>
    <property type="match status" value="1"/>
</dbReference>
<dbReference type="EMBL" id="CM017688">
    <property type="protein sequence ID" value="TYH30290.1"/>
    <property type="molecule type" value="Genomic_DNA"/>
</dbReference>
<dbReference type="Proteomes" id="UP000323506">
    <property type="component" value="Chromosome A01"/>
</dbReference>
<gene>
    <name evidence="10" type="ORF">ES288_A01G082900v1</name>
</gene>
<dbReference type="Gene3D" id="1.25.40.20">
    <property type="entry name" value="Ankyrin repeat-containing domain"/>
    <property type="match status" value="1"/>
</dbReference>
<evidence type="ECO:0000256" key="8">
    <source>
        <dbReference type="SAM" id="Phobius"/>
    </source>
</evidence>
<dbReference type="PANTHER" id="PTHR24186:SF46">
    <property type="entry name" value="PROTEIN ACCELERATED CELL DEATH 6-LIKE"/>
    <property type="match status" value="1"/>
</dbReference>
<sequence>MSPLGSFRKTIPQLKKVVNVIDITTQEGNNALHNAARYGHKLLVQEIIKECPSLTFKMNHKGETQMHVTTRFGRRDIIEFFIKEMKDYKGIHIGKMRDKFGNTPSHGIARNANFKVMAVLAANDTESLCRINDQLPLLIFISMRLINFTMRIIDFNLETLDDIGYNGQTPLHVAIKRNDFDSIVAYIKDNNKKIPLYLAVEKGSIKMIEDLVNPPDVDGNTALHLVETNYHSNVVTILSEKTNLKVRAHLTLKALNGAYKFMNPEDVHENPQLNDMKRMADMIVIMFTLLATFRFTAAFTISEGKTTFKAFVISDSMAMTSSITAVVIVFWSSSRRDVESFMDTLPFAIGFTWISLIAMAIAFVSGLFMVLQKTLWLATLVCVIRCVAPIFLYIFAPIFLLVLERVKKSGTSHSQRQSIFA</sequence>
<keyword evidence="3" id="KW-0677">Repeat</keyword>
<dbReference type="SMART" id="SM00248">
    <property type="entry name" value="ANK"/>
    <property type="match status" value="4"/>
</dbReference>
<reference evidence="10 11" key="1">
    <citation type="submission" date="2019-06" db="EMBL/GenBank/DDBJ databases">
        <title>WGS assembly of Gossypium darwinii.</title>
        <authorList>
            <person name="Chen Z.J."/>
            <person name="Sreedasyam A."/>
            <person name="Ando A."/>
            <person name="Song Q."/>
            <person name="De L."/>
            <person name="Hulse-Kemp A."/>
            <person name="Ding M."/>
            <person name="Ye W."/>
            <person name="Kirkbride R."/>
            <person name="Jenkins J."/>
            <person name="Plott C."/>
            <person name="Lovell J."/>
            <person name="Lin Y.-M."/>
            <person name="Vaughn R."/>
            <person name="Liu B."/>
            <person name="Li W."/>
            <person name="Simpson S."/>
            <person name="Scheffler B."/>
            <person name="Saski C."/>
            <person name="Grover C."/>
            <person name="Hu G."/>
            <person name="Conover J."/>
            <person name="Carlson J."/>
            <person name="Shu S."/>
            <person name="Boston L."/>
            <person name="Williams M."/>
            <person name="Peterson D."/>
            <person name="Mcgee K."/>
            <person name="Jones D."/>
            <person name="Wendel J."/>
            <person name="Stelly D."/>
            <person name="Grimwood J."/>
            <person name="Schmutz J."/>
        </authorList>
    </citation>
    <scope>NUCLEOTIDE SEQUENCE [LARGE SCALE GENOMIC DNA]</scope>
    <source>
        <strain evidence="10">1808015.09</strain>
    </source>
</reference>
<dbReference type="InterPro" id="IPR026961">
    <property type="entry name" value="PGG_dom"/>
</dbReference>
<dbReference type="InterPro" id="IPR002110">
    <property type="entry name" value="Ankyrin_rpt"/>
</dbReference>
<evidence type="ECO:0000256" key="5">
    <source>
        <dbReference type="ARBA" id="ARBA00023043"/>
    </source>
</evidence>
<accession>A0A5D2HK56</accession>
<dbReference type="AlphaFoldDB" id="A0A5D2HK56"/>
<feature type="transmembrane region" description="Helical" evidence="8">
    <location>
        <begin position="308"/>
        <end position="332"/>
    </location>
</feature>
<keyword evidence="11" id="KW-1185">Reference proteome</keyword>
<feature type="domain" description="PGG" evidence="9">
    <location>
        <begin position="304"/>
        <end position="370"/>
    </location>
</feature>
<evidence type="ECO:0000256" key="6">
    <source>
        <dbReference type="ARBA" id="ARBA00023136"/>
    </source>
</evidence>
<dbReference type="PROSITE" id="PS50088">
    <property type="entry name" value="ANK_REPEAT"/>
    <property type="match status" value="1"/>
</dbReference>
<evidence type="ECO:0000256" key="4">
    <source>
        <dbReference type="ARBA" id="ARBA00022989"/>
    </source>
</evidence>
<dbReference type="InterPro" id="IPR036770">
    <property type="entry name" value="Ankyrin_rpt-contain_sf"/>
</dbReference>
<organism evidence="10 11">
    <name type="scientific">Gossypium darwinii</name>
    <name type="common">Darwin's cotton</name>
    <name type="synonym">Gossypium barbadense var. darwinii</name>
    <dbReference type="NCBI Taxonomy" id="34276"/>
    <lineage>
        <taxon>Eukaryota</taxon>
        <taxon>Viridiplantae</taxon>
        <taxon>Streptophyta</taxon>
        <taxon>Embryophyta</taxon>
        <taxon>Tracheophyta</taxon>
        <taxon>Spermatophyta</taxon>
        <taxon>Magnoliopsida</taxon>
        <taxon>eudicotyledons</taxon>
        <taxon>Gunneridae</taxon>
        <taxon>Pentapetalae</taxon>
        <taxon>rosids</taxon>
        <taxon>malvids</taxon>
        <taxon>Malvales</taxon>
        <taxon>Malvaceae</taxon>
        <taxon>Malvoideae</taxon>
        <taxon>Gossypium</taxon>
    </lineage>
</organism>
<feature type="transmembrane region" description="Helical" evidence="8">
    <location>
        <begin position="344"/>
        <end position="369"/>
    </location>
</feature>
<evidence type="ECO:0000313" key="11">
    <source>
        <dbReference type="Proteomes" id="UP000323506"/>
    </source>
</evidence>
<dbReference type="GO" id="GO:0005886">
    <property type="term" value="C:plasma membrane"/>
    <property type="evidence" value="ECO:0007669"/>
    <property type="project" value="TreeGrafter"/>
</dbReference>